<dbReference type="CDD" id="cd14503">
    <property type="entry name" value="PTP-bact"/>
    <property type="match status" value="1"/>
</dbReference>
<keyword evidence="3" id="KW-1185">Reference proteome</keyword>
<dbReference type="SUPFAM" id="SSF52799">
    <property type="entry name" value="(Phosphotyrosine protein) phosphatases II"/>
    <property type="match status" value="1"/>
</dbReference>
<dbReference type="EMBL" id="JBDIVE010000014">
    <property type="protein sequence ID" value="MEN3070523.1"/>
    <property type="molecule type" value="Genomic_DNA"/>
</dbReference>
<evidence type="ECO:0000313" key="3">
    <source>
        <dbReference type="Proteomes" id="UP001410394"/>
    </source>
</evidence>
<gene>
    <name evidence="2" type="ORF">ABDB84_18715</name>
</gene>
<accession>A0ABU9Z451</accession>
<comment type="caution">
    <text evidence="2">The sequence shown here is derived from an EMBL/GenBank/DDBJ whole genome shotgun (WGS) entry which is preliminary data.</text>
</comment>
<name>A0ABU9Z451_9RHOO</name>
<dbReference type="RefSeq" id="WP_345921299.1">
    <property type="nucleotide sequence ID" value="NZ_JBDIVE010000014.1"/>
</dbReference>
<dbReference type="Pfam" id="PF04273">
    <property type="entry name" value="BLH_phosphatase"/>
    <property type="match status" value="1"/>
</dbReference>
<feature type="domain" description="Beta-lactamase hydrolase-like protein phosphatase-like" evidence="1">
    <location>
        <begin position="12"/>
        <end position="109"/>
    </location>
</feature>
<reference evidence="2 3" key="1">
    <citation type="journal article" date="2018" name="Int. J. Syst. Evol. Microbiol.">
        <title>Uliginosibacterium sediminicola sp. nov., isolated from freshwater sediment.</title>
        <authorList>
            <person name="Hwang W.M."/>
            <person name="Kim S.M."/>
            <person name="Kang K."/>
            <person name="Ahn T.Y."/>
        </authorList>
    </citation>
    <scope>NUCLEOTIDE SEQUENCE [LARGE SCALE GENOMIC DNA]</scope>
    <source>
        <strain evidence="2 3">M1-21</strain>
    </source>
</reference>
<protein>
    <submittedName>
        <fullName evidence="2">Protein tyrosine phosphatase family protein</fullName>
    </submittedName>
</protein>
<dbReference type="Proteomes" id="UP001410394">
    <property type="component" value="Unassembled WGS sequence"/>
</dbReference>
<dbReference type="Gene3D" id="3.90.190.10">
    <property type="entry name" value="Protein tyrosine phosphatase superfamily"/>
    <property type="match status" value="1"/>
</dbReference>
<dbReference type="InterPro" id="IPR029021">
    <property type="entry name" value="Prot-tyrosine_phosphatase-like"/>
</dbReference>
<organism evidence="2 3">
    <name type="scientific">Uliginosibacterium sediminicola</name>
    <dbReference type="NCBI Taxonomy" id="2024550"/>
    <lineage>
        <taxon>Bacteria</taxon>
        <taxon>Pseudomonadati</taxon>
        <taxon>Pseudomonadota</taxon>
        <taxon>Betaproteobacteria</taxon>
        <taxon>Rhodocyclales</taxon>
        <taxon>Zoogloeaceae</taxon>
        <taxon>Uliginosibacterium</taxon>
    </lineage>
</organism>
<proteinExistence type="predicted"/>
<dbReference type="InterPro" id="IPR005939">
    <property type="entry name" value="BLH_phosphatase-like"/>
</dbReference>
<evidence type="ECO:0000313" key="2">
    <source>
        <dbReference type="EMBL" id="MEN3070523.1"/>
    </source>
</evidence>
<sequence length="148" mass="16170">MPITDITRFVALERNLASSGQPNEAQFLELAAAGFQVVINLALHDDPRYSLKDEPAAVAAAGMRYVHIPVQFSAPTLADLQRFCAAMNEAGEAKVLVHCAHNKRVPVFIALYRIREQGWAKDAALLAMRAVWVPDAQWSAFIAQALAA</sequence>
<evidence type="ECO:0000259" key="1">
    <source>
        <dbReference type="Pfam" id="PF04273"/>
    </source>
</evidence>